<keyword evidence="2" id="KW-1133">Transmembrane helix</keyword>
<feature type="coiled-coil region" evidence="1">
    <location>
        <begin position="130"/>
        <end position="164"/>
    </location>
</feature>
<dbReference type="SUPFAM" id="SSF111369">
    <property type="entry name" value="HlyD-like secretion proteins"/>
    <property type="match status" value="3"/>
</dbReference>
<evidence type="ECO:0000259" key="3">
    <source>
        <dbReference type="Pfam" id="PF25917"/>
    </source>
</evidence>
<dbReference type="EMBL" id="PCDP01000076">
    <property type="protein sequence ID" value="PZM08001.1"/>
    <property type="molecule type" value="Genomic_DNA"/>
</dbReference>
<evidence type="ECO:0000256" key="2">
    <source>
        <dbReference type="SAM" id="Phobius"/>
    </source>
</evidence>
<sequence>MTNLDHIAPAVKTVEPPTAWHPPLPSIVTLLLVFALAIAGTLSILAAWHLPPFSTLVESTENAYIRGKTTVISPQVSGYIKNIAVQDYDQVAQGQTLLQIDESIYRQQVAEAQANVDVASSNLANNVQLVAQRQAEVATTKAQIESAKAQLVKTQADLTRANELVEKGSVSVSSLDSARAAEDSAKAAVAEAIAGNDSAEQAVTSAQVNASALKSQVESATAQLQLANINLGYTTIVAPDAGRLSDVGARTGQYVTDGTELMFLVPGVRWVIANYKEAQTAHIRAGQRAWFYVDALDHARFTGTVERLSPATGSEFSVLRTDNAIGNFTKIPQRISVRILIDPGQPLSDRLTPGMSVESYVDTADYNSSTAASK</sequence>
<name>A0A2W4C4K7_9HYPH</name>
<evidence type="ECO:0000313" key="5">
    <source>
        <dbReference type="EMBL" id="PZM08001.1"/>
    </source>
</evidence>
<dbReference type="OrthoDB" id="9811754at2"/>
<feature type="coiled-coil region" evidence="1">
    <location>
        <begin position="196"/>
        <end position="230"/>
    </location>
</feature>
<dbReference type="PANTHER" id="PTHR30386:SF24">
    <property type="entry name" value="MULTIDRUG RESISTANCE EFFLUX PUMP"/>
    <property type="match status" value="1"/>
</dbReference>
<keyword evidence="1" id="KW-0175">Coiled coil</keyword>
<feature type="domain" description="Multidrug resistance protein MdtA-like barrel-sandwich hybrid" evidence="3">
    <location>
        <begin position="71"/>
        <end position="263"/>
    </location>
</feature>
<keyword evidence="2" id="KW-0472">Membrane</keyword>
<organism evidence="5 6">
    <name type="scientific">Rhizobium tubonense</name>
    <dbReference type="NCBI Taxonomy" id="484088"/>
    <lineage>
        <taxon>Bacteria</taxon>
        <taxon>Pseudomonadati</taxon>
        <taxon>Pseudomonadota</taxon>
        <taxon>Alphaproteobacteria</taxon>
        <taxon>Hyphomicrobiales</taxon>
        <taxon>Rhizobiaceae</taxon>
        <taxon>Rhizobium/Agrobacterium group</taxon>
        <taxon>Rhizobium</taxon>
    </lineage>
</organism>
<dbReference type="PANTHER" id="PTHR30386">
    <property type="entry name" value="MEMBRANE FUSION SUBUNIT OF EMRAB-TOLC MULTIDRUG EFFLUX PUMP"/>
    <property type="match status" value="1"/>
</dbReference>
<feature type="domain" description="CusB-like beta-barrel" evidence="4">
    <location>
        <begin position="270"/>
        <end position="312"/>
    </location>
</feature>
<keyword evidence="2" id="KW-0812">Transmembrane</keyword>
<accession>A0A2W4C4K7</accession>
<evidence type="ECO:0000313" key="6">
    <source>
        <dbReference type="Proteomes" id="UP000248925"/>
    </source>
</evidence>
<protein>
    <submittedName>
        <fullName evidence="5">Secretion protein HlyD</fullName>
    </submittedName>
</protein>
<dbReference type="RefSeq" id="WP_111164041.1">
    <property type="nucleotide sequence ID" value="NZ_PCDP01000076.1"/>
</dbReference>
<gene>
    <name evidence="5" type="ORF">CPY51_30085</name>
</gene>
<proteinExistence type="predicted"/>
<dbReference type="Gene3D" id="2.40.50.100">
    <property type="match status" value="1"/>
</dbReference>
<dbReference type="InterPro" id="IPR050739">
    <property type="entry name" value="MFP"/>
</dbReference>
<evidence type="ECO:0000256" key="1">
    <source>
        <dbReference type="SAM" id="Coils"/>
    </source>
</evidence>
<dbReference type="Gene3D" id="1.10.287.470">
    <property type="entry name" value="Helix hairpin bin"/>
    <property type="match status" value="2"/>
</dbReference>
<dbReference type="InterPro" id="IPR058625">
    <property type="entry name" value="MdtA-like_BSH"/>
</dbReference>
<dbReference type="Pfam" id="PF25917">
    <property type="entry name" value="BSH_RND"/>
    <property type="match status" value="1"/>
</dbReference>
<reference evidence="5 6" key="1">
    <citation type="journal article" date="2018" name="Sci. Rep.">
        <title>Rhizobium tumorigenes sp. nov., a novel plant tumorigenic bacterium isolated from cane gall tumors on thornless blackberry.</title>
        <authorList>
            <person name="Kuzmanovi N."/>
            <person name="Smalla K."/>
            <person name="Gronow S."/>
            <person name="PuBawska J."/>
        </authorList>
    </citation>
    <scope>NUCLEOTIDE SEQUENCE [LARGE SCALE GENOMIC DNA]</scope>
    <source>
        <strain evidence="5 6">CCBAU 85046</strain>
    </source>
</reference>
<dbReference type="Pfam" id="PF25954">
    <property type="entry name" value="Beta-barrel_RND_2"/>
    <property type="match status" value="1"/>
</dbReference>
<keyword evidence="6" id="KW-1185">Reference proteome</keyword>
<evidence type="ECO:0000259" key="4">
    <source>
        <dbReference type="Pfam" id="PF25954"/>
    </source>
</evidence>
<dbReference type="InterPro" id="IPR058792">
    <property type="entry name" value="Beta-barrel_RND_2"/>
</dbReference>
<comment type="caution">
    <text evidence="5">The sequence shown here is derived from an EMBL/GenBank/DDBJ whole genome shotgun (WGS) entry which is preliminary data.</text>
</comment>
<feature type="transmembrane region" description="Helical" evidence="2">
    <location>
        <begin position="27"/>
        <end position="48"/>
    </location>
</feature>
<dbReference type="AlphaFoldDB" id="A0A2W4C4K7"/>
<dbReference type="PRINTS" id="PR01490">
    <property type="entry name" value="RTXTOXIND"/>
</dbReference>
<dbReference type="Proteomes" id="UP000248925">
    <property type="component" value="Unassembled WGS sequence"/>
</dbReference>
<dbReference type="Gene3D" id="2.40.30.170">
    <property type="match status" value="1"/>
</dbReference>